<dbReference type="eggNOG" id="KOG1164">
    <property type="taxonomic scope" value="Eukaryota"/>
</dbReference>
<organism evidence="1 2">
    <name type="scientific">Heterobasidion irregulare (strain TC 32-1)</name>
    <dbReference type="NCBI Taxonomy" id="747525"/>
    <lineage>
        <taxon>Eukaryota</taxon>
        <taxon>Fungi</taxon>
        <taxon>Dikarya</taxon>
        <taxon>Basidiomycota</taxon>
        <taxon>Agaricomycotina</taxon>
        <taxon>Agaricomycetes</taxon>
        <taxon>Russulales</taxon>
        <taxon>Bondarzewiaceae</taxon>
        <taxon>Heterobasidion</taxon>
        <taxon>Heterobasidion annosum species complex</taxon>
    </lineage>
</organism>
<evidence type="ECO:0000313" key="1">
    <source>
        <dbReference type="EMBL" id="ETW86465.1"/>
    </source>
</evidence>
<name>W4KM58_HETIT</name>
<dbReference type="GeneID" id="20669032"/>
<accession>W4KM58</accession>
<dbReference type="InParanoid" id="W4KM58"/>
<dbReference type="HOGENOM" id="CLU_3001997_0_0_1"/>
<proteinExistence type="predicted"/>
<dbReference type="RefSeq" id="XP_009540485.1">
    <property type="nucleotide sequence ID" value="XM_009542190.1"/>
</dbReference>
<dbReference type="STRING" id="747525.W4KM58"/>
<dbReference type="EMBL" id="KI925454">
    <property type="protein sequence ID" value="ETW86465.1"/>
    <property type="molecule type" value="Genomic_DNA"/>
</dbReference>
<dbReference type="OrthoDB" id="3203292at2759"/>
<evidence type="ECO:0000313" key="2">
    <source>
        <dbReference type="Proteomes" id="UP000030671"/>
    </source>
</evidence>
<feature type="non-terminal residue" evidence="1">
    <location>
        <position position="57"/>
    </location>
</feature>
<reference evidence="1 2" key="1">
    <citation type="journal article" date="2012" name="New Phytol.">
        <title>Insight into trade-off between wood decay and parasitism from the genome of a fungal forest pathogen.</title>
        <authorList>
            <person name="Olson A."/>
            <person name="Aerts A."/>
            <person name="Asiegbu F."/>
            <person name="Belbahri L."/>
            <person name="Bouzid O."/>
            <person name="Broberg A."/>
            <person name="Canback B."/>
            <person name="Coutinho P.M."/>
            <person name="Cullen D."/>
            <person name="Dalman K."/>
            <person name="Deflorio G."/>
            <person name="van Diepen L.T."/>
            <person name="Dunand C."/>
            <person name="Duplessis S."/>
            <person name="Durling M."/>
            <person name="Gonthier P."/>
            <person name="Grimwood J."/>
            <person name="Fossdal C.G."/>
            <person name="Hansson D."/>
            <person name="Henrissat B."/>
            <person name="Hietala A."/>
            <person name="Himmelstrand K."/>
            <person name="Hoffmeister D."/>
            <person name="Hogberg N."/>
            <person name="James T.Y."/>
            <person name="Karlsson M."/>
            <person name="Kohler A."/>
            <person name="Kues U."/>
            <person name="Lee Y.H."/>
            <person name="Lin Y.C."/>
            <person name="Lind M."/>
            <person name="Lindquist E."/>
            <person name="Lombard V."/>
            <person name="Lucas S."/>
            <person name="Lunden K."/>
            <person name="Morin E."/>
            <person name="Murat C."/>
            <person name="Park J."/>
            <person name="Raffaello T."/>
            <person name="Rouze P."/>
            <person name="Salamov A."/>
            <person name="Schmutz J."/>
            <person name="Solheim H."/>
            <person name="Stahlberg J."/>
            <person name="Velez H."/>
            <person name="de Vries R.P."/>
            <person name="Wiebenga A."/>
            <person name="Woodward S."/>
            <person name="Yakovlev I."/>
            <person name="Garbelotto M."/>
            <person name="Martin F."/>
            <person name="Grigoriev I.V."/>
            <person name="Stenlid J."/>
        </authorList>
    </citation>
    <scope>NUCLEOTIDE SEQUENCE [LARGE SCALE GENOMIC DNA]</scope>
    <source>
        <strain evidence="1 2">TC 32-1</strain>
    </source>
</reference>
<dbReference type="AlphaFoldDB" id="W4KM58"/>
<sequence>KTLTGSVGVPFICWFDMECNYNAMAINLLGPLLKDLFNFCNQKFSLEMVLLLANQLV</sequence>
<dbReference type="KEGG" id="hir:HETIRDRAFT_244237"/>
<gene>
    <name evidence="1" type="ORF">HETIRDRAFT_244237</name>
</gene>
<keyword evidence="2" id="KW-1185">Reference proteome</keyword>
<protein>
    <submittedName>
        <fullName evidence="1">Uncharacterized protein</fullName>
    </submittedName>
</protein>
<feature type="non-terminal residue" evidence="1">
    <location>
        <position position="1"/>
    </location>
</feature>
<dbReference type="Proteomes" id="UP000030671">
    <property type="component" value="Unassembled WGS sequence"/>
</dbReference>
<dbReference type="Gene3D" id="1.10.510.10">
    <property type="entry name" value="Transferase(Phosphotransferase) domain 1"/>
    <property type="match status" value="1"/>
</dbReference>